<comment type="catalytic activity">
    <reaction evidence="12">
        <text>2-methylpropanoyl-CoA + malonyl-[ACP] + H(+) = 4-methyl-3-oxopentanoyl-[ACP] + CO2 + CoA</text>
        <dbReference type="Rhea" id="RHEA:42268"/>
        <dbReference type="Rhea" id="RHEA-COMP:9623"/>
        <dbReference type="Rhea" id="RHEA-COMP:9940"/>
        <dbReference type="ChEBI" id="CHEBI:15378"/>
        <dbReference type="ChEBI" id="CHEBI:16526"/>
        <dbReference type="ChEBI" id="CHEBI:57287"/>
        <dbReference type="ChEBI" id="CHEBI:57338"/>
        <dbReference type="ChEBI" id="CHEBI:78449"/>
        <dbReference type="ChEBI" id="CHEBI:78820"/>
        <dbReference type="EC" id="2.3.1.300"/>
    </reaction>
    <physiologicalReaction direction="left-to-right" evidence="12">
        <dbReference type="Rhea" id="RHEA:42269"/>
    </physiologicalReaction>
</comment>
<dbReference type="InterPro" id="IPR013747">
    <property type="entry name" value="ACP_syn_III_C"/>
</dbReference>
<keyword evidence="8 14" id="KW-0275">Fatty acid biosynthesis</keyword>
<keyword evidence="5 14" id="KW-0808">Transferase</keyword>
<name>A0A4V3HEQ4_9BACL</name>
<dbReference type="UniPathway" id="UPA00094"/>
<evidence type="ECO:0000256" key="3">
    <source>
        <dbReference type="ARBA" id="ARBA00022490"/>
    </source>
</evidence>
<reference evidence="17 18" key="1">
    <citation type="submission" date="2019-03" db="EMBL/GenBank/DDBJ databases">
        <title>Genomic Encyclopedia of Type Strains, Phase IV (KMG-IV): sequencing the most valuable type-strain genomes for metagenomic binning, comparative biology and taxonomic classification.</title>
        <authorList>
            <person name="Goeker M."/>
        </authorList>
    </citation>
    <scope>NUCLEOTIDE SEQUENCE [LARGE SCALE GENOMIC DNA]</scope>
    <source>
        <strain evidence="17 18">DSM 17974</strain>
    </source>
</reference>
<dbReference type="AlphaFoldDB" id="A0A4V3HEQ4"/>
<comment type="catalytic activity">
    <reaction evidence="10">
        <text>malonyl-[ACP] + acetyl-CoA + H(+) = 3-oxobutanoyl-[ACP] + CO2 + CoA</text>
        <dbReference type="Rhea" id="RHEA:12080"/>
        <dbReference type="Rhea" id="RHEA-COMP:9623"/>
        <dbReference type="Rhea" id="RHEA-COMP:9625"/>
        <dbReference type="ChEBI" id="CHEBI:15378"/>
        <dbReference type="ChEBI" id="CHEBI:16526"/>
        <dbReference type="ChEBI" id="CHEBI:57287"/>
        <dbReference type="ChEBI" id="CHEBI:57288"/>
        <dbReference type="ChEBI" id="CHEBI:78449"/>
        <dbReference type="ChEBI" id="CHEBI:78450"/>
        <dbReference type="EC" id="2.3.1.180"/>
    </reaction>
    <physiologicalReaction direction="left-to-right" evidence="10">
        <dbReference type="Rhea" id="RHEA:12081"/>
    </physiologicalReaction>
</comment>
<dbReference type="CDD" id="cd00830">
    <property type="entry name" value="KAS_III"/>
    <property type="match status" value="1"/>
</dbReference>
<keyword evidence="18" id="KW-1185">Reference proteome</keyword>
<keyword evidence="7 14" id="KW-0443">Lipid metabolism</keyword>
<comment type="domain">
    <text evidence="14">The last Arg residue of the ACP-binding site is essential for the weak association between ACP/AcpP and FabH.</text>
</comment>
<evidence type="ECO:0000256" key="11">
    <source>
        <dbReference type="ARBA" id="ARBA00052407"/>
    </source>
</evidence>
<comment type="similarity">
    <text evidence="2 14">Belongs to the thiolase-like superfamily. FabH family.</text>
</comment>
<evidence type="ECO:0000259" key="16">
    <source>
        <dbReference type="Pfam" id="PF08545"/>
    </source>
</evidence>
<evidence type="ECO:0000313" key="17">
    <source>
        <dbReference type="EMBL" id="TDY49711.1"/>
    </source>
</evidence>
<evidence type="ECO:0000256" key="10">
    <source>
        <dbReference type="ARBA" id="ARBA00051096"/>
    </source>
</evidence>
<dbReference type="Gene3D" id="3.40.47.10">
    <property type="match status" value="1"/>
</dbReference>
<dbReference type="GO" id="GO:0044550">
    <property type="term" value="P:secondary metabolite biosynthetic process"/>
    <property type="evidence" value="ECO:0007669"/>
    <property type="project" value="TreeGrafter"/>
</dbReference>
<evidence type="ECO:0000259" key="15">
    <source>
        <dbReference type="Pfam" id="PF08541"/>
    </source>
</evidence>
<dbReference type="Pfam" id="PF08545">
    <property type="entry name" value="ACP_syn_III"/>
    <property type="match status" value="1"/>
</dbReference>
<dbReference type="InterPro" id="IPR016039">
    <property type="entry name" value="Thiolase-like"/>
</dbReference>
<dbReference type="InterPro" id="IPR013751">
    <property type="entry name" value="ACP_syn_III_N"/>
</dbReference>
<evidence type="ECO:0000256" key="14">
    <source>
        <dbReference type="HAMAP-Rule" id="MF_01815"/>
    </source>
</evidence>
<evidence type="ECO:0000313" key="18">
    <source>
        <dbReference type="Proteomes" id="UP000294581"/>
    </source>
</evidence>
<organism evidence="17 18">
    <name type="scientific">Alicyclobacillus sacchari</name>
    <dbReference type="NCBI Taxonomy" id="392010"/>
    <lineage>
        <taxon>Bacteria</taxon>
        <taxon>Bacillati</taxon>
        <taxon>Bacillota</taxon>
        <taxon>Bacilli</taxon>
        <taxon>Bacillales</taxon>
        <taxon>Alicyclobacillaceae</taxon>
        <taxon>Alicyclobacillus</taxon>
    </lineage>
</organism>
<feature type="active site" evidence="14">
    <location>
        <position position="286"/>
    </location>
</feature>
<dbReference type="RefSeq" id="WP_134159139.1">
    <property type="nucleotide sequence ID" value="NZ_SORF01000004.1"/>
</dbReference>
<dbReference type="EC" id="2.3.1.180" evidence="14"/>
<evidence type="ECO:0000256" key="1">
    <source>
        <dbReference type="ARBA" id="ARBA00005194"/>
    </source>
</evidence>
<keyword evidence="3 14" id="KW-0963">Cytoplasm</keyword>
<evidence type="ECO:0000256" key="2">
    <source>
        <dbReference type="ARBA" id="ARBA00008642"/>
    </source>
</evidence>
<feature type="active site" evidence="14">
    <location>
        <position position="120"/>
    </location>
</feature>
<dbReference type="PANTHER" id="PTHR34069">
    <property type="entry name" value="3-OXOACYL-[ACYL-CARRIER-PROTEIN] SYNTHASE 3"/>
    <property type="match status" value="1"/>
</dbReference>
<evidence type="ECO:0000256" key="5">
    <source>
        <dbReference type="ARBA" id="ARBA00022679"/>
    </source>
</evidence>
<accession>A0A4V3HEQ4</accession>
<comment type="catalytic activity">
    <reaction evidence="11">
        <text>(2S)-2-methylbutanoyl-CoA + malonyl-[ACP] + H(+) = (4S)-4-methyl-3-oxohexanoyl-[ACP] + CO2 + CoA</text>
        <dbReference type="Rhea" id="RHEA:42276"/>
        <dbReference type="Rhea" id="RHEA-COMP:9623"/>
        <dbReference type="Rhea" id="RHEA-COMP:17148"/>
        <dbReference type="ChEBI" id="CHEBI:15378"/>
        <dbReference type="ChEBI" id="CHEBI:16526"/>
        <dbReference type="ChEBI" id="CHEBI:57287"/>
        <dbReference type="ChEBI" id="CHEBI:78449"/>
        <dbReference type="ChEBI" id="CHEBI:88166"/>
        <dbReference type="ChEBI" id="CHEBI:167462"/>
        <dbReference type="EC" id="2.3.1.300"/>
    </reaction>
    <physiologicalReaction direction="left-to-right" evidence="11">
        <dbReference type="Rhea" id="RHEA:42277"/>
    </physiologicalReaction>
</comment>
<dbReference type="FunFam" id="3.40.47.10:FF:000004">
    <property type="entry name" value="3-oxoacyl-[acyl-carrier-protein] synthase 3"/>
    <property type="match status" value="1"/>
</dbReference>
<feature type="region of interest" description="ACP-binding" evidence="14">
    <location>
        <begin position="257"/>
        <end position="261"/>
    </location>
</feature>
<dbReference type="SUPFAM" id="SSF53901">
    <property type="entry name" value="Thiolase-like"/>
    <property type="match status" value="1"/>
</dbReference>
<dbReference type="EMBL" id="SORF01000004">
    <property type="protein sequence ID" value="TDY49711.1"/>
    <property type="molecule type" value="Genomic_DNA"/>
</dbReference>
<protein>
    <recommendedName>
        <fullName evidence="14">Beta-ketoacyl-[acyl-carrier-protein] synthase III</fullName>
        <shortName evidence="14">Beta-ketoacyl-ACP synthase III</shortName>
        <shortName evidence="14">KAS III</shortName>
        <ecNumber evidence="14">2.3.1.180</ecNumber>
    </recommendedName>
    <alternativeName>
        <fullName evidence="14">3-oxoacyl-[acyl-carrier-protein] synthase 3</fullName>
    </alternativeName>
    <alternativeName>
        <fullName evidence="14">3-oxoacyl-[acyl-carrier-protein] synthase III</fullName>
    </alternativeName>
</protein>
<dbReference type="GO" id="GO:0006633">
    <property type="term" value="P:fatty acid biosynthetic process"/>
    <property type="evidence" value="ECO:0007669"/>
    <property type="project" value="UniProtKB-UniRule"/>
</dbReference>
<dbReference type="GO" id="GO:0004315">
    <property type="term" value="F:3-oxoacyl-[acyl-carrier-protein] synthase activity"/>
    <property type="evidence" value="ECO:0007669"/>
    <property type="project" value="InterPro"/>
</dbReference>
<feature type="active site" evidence="14">
    <location>
        <position position="256"/>
    </location>
</feature>
<dbReference type="PANTHER" id="PTHR34069:SF2">
    <property type="entry name" value="BETA-KETOACYL-[ACYL-CARRIER-PROTEIN] SYNTHASE III"/>
    <property type="match status" value="1"/>
</dbReference>
<dbReference type="GO" id="GO:0033818">
    <property type="term" value="F:beta-ketoacyl-acyl-carrier-protein synthase III activity"/>
    <property type="evidence" value="ECO:0007669"/>
    <property type="project" value="UniProtKB-UniRule"/>
</dbReference>
<keyword evidence="4 14" id="KW-0444">Lipid biosynthesis</keyword>
<evidence type="ECO:0000256" key="7">
    <source>
        <dbReference type="ARBA" id="ARBA00023098"/>
    </source>
</evidence>
<evidence type="ECO:0000256" key="6">
    <source>
        <dbReference type="ARBA" id="ARBA00022832"/>
    </source>
</evidence>
<dbReference type="Proteomes" id="UP000294581">
    <property type="component" value="Unassembled WGS sequence"/>
</dbReference>
<gene>
    <name evidence="14" type="primary">fabH</name>
    <name evidence="17" type="ORF">C7445_104224</name>
</gene>
<dbReference type="Pfam" id="PF08541">
    <property type="entry name" value="ACP_syn_III_C"/>
    <property type="match status" value="1"/>
</dbReference>
<evidence type="ECO:0000256" key="8">
    <source>
        <dbReference type="ARBA" id="ARBA00023160"/>
    </source>
</evidence>
<dbReference type="GO" id="GO:0005737">
    <property type="term" value="C:cytoplasm"/>
    <property type="evidence" value="ECO:0007669"/>
    <property type="project" value="UniProtKB-SubCell"/>
</dbReference>
<comment type="catalytic activity">
    <reaction evidence="13">
        <text>3-methylbutanoyl-CoA + malonyl-[ACP] + H(+) = 5-methyl-3-oxohexanoyl-[ACP] + CO2 + CoA</text>
        <dbReference type="Rhea" id="RHEA:42272"/>
        <dbReference type="Rhea" id="RHEA-COMP:9623"/>
        <dbReference type="Rhea" id="RHEA-COMP:9941"/>
        <dbReference type="ChEBI" id="CHEBI:15378"/>
        <dbReference type="ChEBI" id="CHEBI:16526"/>
        <dbReference type="ChEBI" id="CHEBI:57287"/>
        <dbReference type="ChEBI" id="CHEBI:57345"/>
        <dbReference type="ChEBI" id="CHEBI:78449"/>
        <dbReference type="ChEBI" id="CHEBI:78822"/>
        <dbReference type="EC" id="2.3.1.300"/>
    </reaction>
    <physiologicalReaction direction="left-to-right" evidence="13">
        <dbReference type="Rhea" id="RHEA:42273"/>
    </physiologicalReaction>
</comment>
<dbReference type="OrthoDB" id="9815506at2"/>
<sequence length="344" mass="36916">MPAAYQRPYHAAITAFGAYVPQRILNNKELSETVETSDEWIVQRTGIRERRIADTSEFTSDLCYRAVEDMIRRFGVSLTDVDMIVVATITPDHPMPSVAAQLQARLGIERAGAIDLAAACAGFVYGLQVATAFVASGMARKVLVVGGETLSKVTDYEDRSTCILFGDGAGVCLLEPAAEPGVLAFGNHTVGHAAHLLYRSGLRPDVQGTPVAGNGCIVQSGREVFKLAVQTLEAEVPRLLTDAGLSTAELDWFVPHSANLRLIESVCERMGWPMEKTLFSGEWYGNTSSASIPLAIQIAIDDGRLQPGHTLLLAGFGSGFVYAGAVIRWSAVPSSIHTPHESEA</sequence>
<keyword evidence="6 14" id="KW-0276">Fatty acid metabolism</keyword>
<feature type="domain" description="Beta-ketoacyl-[acyl-carrier-protein] synthase III N-terminal" evidence="16">
    <location>
        <begin position="114"/>
        <end position="186"/>
    </location>
</feature>
<comment type="caution">
    <text evidence="17">The sequence shown here is derived from an EMBL/GenBank/DDBJ whole genome shotgun (WGS) entry which is preliminary data.</text>
</comment>
<dbReference type="NCBIfam" id="NF006829">
    <property type="entry name" value="PRK09352.1"/>
    <property type="match status" value="1"/>
</dbReference>
<dbReference type="NCBIfam" id="TIGR00747">
    <property type="entry name" value="fabH"/>
    <property type="match status" value="1"/>
</dbReference>
<dbReference type="InterPro" id="IPR004655">
    <property type="entry name" value="FabH"/>
</dbReference>
<evidence type="ECO:0000256" key="13">
    <source>
        <dbReference type="ARBA" id="ARBA00052985"/>
    </source>
</evidence>
<proteinExistence type="inferred from homology"/>
<dbReference type="HAMAP" id="MF_01815">
    <property type="entry name" value="FabH"/>
    <property type="match status" value="1"/>
</dbReference>
<evidence type="ECO:0000256" key="12">
    <source>
        <dbReference type="ARBA" id="ARBA00052467"/>
    </source>
</evidence>
<comment type="pathway">
    <text evidence="1 14">Lipid metabolism; fatty acid biosynthesis.</text>
</comment>
<keyword evidence="14" id="KW-0511">Multifunctional enzyme</keyword>
<comment type="subunit">
    <text evidence="14">Homodimer.</text>
</comment>
<evidence type="ECO:0000256" key="4">
    <source>
        <dbReference type="ARBA" id="ARBA00022516"/>
    </source>
</evidence>
<keyword evidence="9 14" id="KW-0012">Acyltransferase</keyword>
<comment type="subcellular location">
    <subcellularLocation>
        <location evidence="14">Cytoplasm</location>
    </subcellularLocation>
</comment>
<feature type="domain" description="Beta-ketoacyl-[acyl-carrier-protein] synthase III C-terminal" evidence="15">
    <location>
        <begin position="240"/>
        <end position="329"/>
    </location>
</feature>
<comment type="function">
    <text evidence="14">Catalyzes the condensation reaction of fatty acid synthesis by the addition to an acyl acceptor of two carbons from malonyl-ACP. Catalyzes the first condensation reaction which initiates fatty acid synthesis and may therefore play a role in governing the total rate of fatty acid production. Possesses both acetoacetyl-ACP synthase and acetyl transacylase activities. Its substrate specificity determines the biosynthesis of branched-chain and/or straight-chain of fatty acids.</text>
</comment>
<evidence type="ECO:0000256" key="9">
    <source>
        <dbReference type="ARBA" id="ARBA00023315"/>
    </source>
</evidence>